<dbReference type="RefSeq" id="WP_267535577.1">
    <property type="nucleotide sequence ID" value="NZ_JAPNKA010000001.1"/>
</dbReference>
<dbReference type="Proteomes" id="UP001207654">
    <property type="component" value="Unassembled WGS sequence"/>
</dbReference>
<sequence length="335" mass="36986">MSRSLRSLPLLAASCLLQTGCASLIKQVSSELGGTPRTKAVTVTQSGWSSTAPAGETAPPKQVEFEAGQPIHGWFTVNETLRDISSKNVYVSMFWTANPSLADPQKLQEYVQVQDAAYKPDWKELESGGGGIWRHNFKLSEAQAAQKSFVQPFLVPEIGAEDDHRLWLLNKLASGSANRSKFTVLVRYSWPAGNEKRYDAYDHFLLNTGKGSYDAMQLAVGSKVVIPNPQKVDAALEKEILQAANLKWGPTEKKTYFKAILNSEDWARSTSGTTGEVVGRVMDVWLLARSKDKKACYAEPMEASQQHMSAGVFGQAVVDDRENIYRVDCARFKGM</sequence>
<reference evidence="1 2" key="1">
    <citation type="submission" date="2022-11" db="EMBL/GenBank/DDBJ databases">
        <title>Minimal conservation of predation-associated metabolite biosynthetic gene clusters underscores biosynthetic potential of Myxococcota including descriptions for ten novel species: Archangium lansinium sp. nov., Myxococcus landrumus sp. nov., Nannocystis bai.</title>
        <authorList>
            <person name="Ahearne A."/>
            <person name="Stevens C."/>
            <person name="Phillips K."/>
        </authorList>
    </citation>
    <scope>NUCLEOTIDE SEQUENCE [LARGE SCALE GENOMIC DNA]</scope>
    <source>
        <strain evidence="1 2">MIWBW</strain>
    </source>
</reference>
<evidence type="ECO:0000313" key="1">
    <source>
        <dbReference type="EMBL" id="MCY1076704.1"/>
    </source>
</evidence>
<dbReference type="EMBL" id="JAPNKA010000001">
    <property type="protein sequence ID" value="MCY1076704.1"/>
    <property type="molecule type" value="Genomic_DNA"/>
</dbReference>
<accession>A0ABT4A6U0</accession>
<gene>
    <name evidence="1" type="ORF">OV287_19685</name>
</gene>
<keyword evidence="2" id="KW-1185">Reference proteome</keyword>
<organism evidence="1 2">
    <name type="scientific">Archangium lansingense</name>
    <dbReference type="NCBI Taxonomy" id="2995310"/>
    <lineage>
        <taxon>Bacteria</taxon>
        <taxon>Pseudomonadati</taxon>
        <taxon>Myxococcota</taxon>
        <taxon>Myxococcia</taxon>
        <taxon>Myxococcales</taxon>
        <taxon>Cystobacterineae</taxon>
        <taxon>Archangiaceae</taxon>
        <taxon>Archangium</taxon>
    </lineage>
</organism>
<evidence type="ECO:0008006" key="3">
    <source>
        <dbReference type="Google" id="ProtNLM"/>
    </source>
</evidence>
<evidence type="ECO:0000313" key="2">
    <source>
        <dbReference type="Proteomes" id="UP001207654"/>
    </source>
</evidence>
<protein>
    <recommendedName>
        <fullName evidence="3">Lipoprotein</fullName>
    </recommendedName>
</protein>
<proteinExistence type="predicted"/>
<comment type="caution">
    <text evidence="1">The sequence shown here is derived from an EMBL/GenBank/DDBJ whole genome shotgun (WGS) entry which is preliminary data.</text>
</comment>
<name>A0ABT4A6U0_9BACT</name>